<keyword evidence="2" id="KW-0677">Repeat</keyword>
<protein>
    <recommendedName>
        <fullName evidence="5">Sushi domain-containing protein</fullName>
    </recommendedName>
</protein>
<evidence type="ECO:0000313" key="7">
    <source>
        <dbReference type="Proteomes" id="UP001591681"/>
    </source>
</evidence>
<dbReference type="SUPFAM" id="SSF57535">
    <property type="entry name" value="Complement control module/SCR domain"/>
    <property type="match status" value="1"/>
</dbReference>
<keyword evidence="1" id="KW-0732">Signal</keyword>
<dbReference type="Pfam" id="PF00084">
    <property type="entry name" value="Sushi"/>
    <property type="match status" value="1"/>
</dbReference>
<evidence type="ECO:0000313" key="6">
    <source>
        <dbReference type="EMBL" id="KAL2080243.1"/>
    </source>
</evidence>
<keyword evidence="7" id="KW-1185">Reference proteome</keyword>
<reference evidence="6 7" key="1">
    <citation type="submission" date="2024-09" db="EMBL/GenBank/DDBJ databases">
        <title>A chromosome-level genome assembly of Gray's grenadier anchovy, Coilia grayii.</title>
        <authorList>
            <person name="Fu Z."/>
        </authorList>
    </citation>
    <scope>NUCLEOTIDE SEQUENCE [LARGE SCALE GENOMIC DNA]</scope>
    <source>
        <strain evidence="6">G4</strain>
        <tissue evidence="6">Muscle</tissue>
    </source>
</reference>
<comment type="caution">
    <text evidence="6">The sequence shown here is derived from an EMBL/GenBank/DDBJ whole genome shotgun (WGS) entry which is preliminary data.</text>
</comment>
<accession>A0ABD1IZ75</accession>
<dbReference type="InterPro" id="IPR000436">
    <property type="entry name" value="Sushi_SCR_CCP_dom"/>
</dbReference>
<keyword evidence="3" id="KW-1015">Disulfide bond</keyword>
<organism evidence="6 7">
    <name type="scientific">Coilia grayii</name>
    <name type="common">Gray's grenadier anchovy</name>
    <dbReference type="NCBI Taxonomy" id="363190"/>
    <lineage>
        <taxon>Eukaryota</taxon>
        <taxon>Metazoa</taxon>
        <taxon>Chordata</taxon>
        <taxon>Craniata</taxon>
        <taxon>Vertebrata</taxon>
        <taxon>Euteleostomi</taxon>
        <taxon>Actinopterygii</taxon>
        <taxon>Neopterygii</taxon>
        <taxon>Teleostei</taxon>
        <taxon>Clupei</taxon>
        <taxon>Clupeiformes</taxon>
        <taxon>Clupeoidei</taxon>
        <taxon>Engraulidae</taxon>
        <taxon>Coilinae</taxon>
        <taxon>Coilia</taxon>
    </lineage>
</organism>
<name>A0ABD1IZ75_9TELE</name>
<evidence type="ECO:0000256" key="1">
    <source>
        <dbReference type="ARBA" id="ARBA00022729"/>
    </source>
</evidence>
<dbReference type="PANTHER" id="PTHR45656:SF4">
    <property type="entry name" value="PROTEIN CBR-CLEC-78"/>
    <property type="match status" value="1"/>
</dbReference>
<dbReference type="SMART" id="SM00032">
    <property type="entry name" value="CCP"/>
    <property type="match status" value="1"/>
</dbReference>
<dbReference type="PROSITE" id="PS50923">
    <property type="entry name" value="SUSHI"/>
    <property type="match status" value="1"/>
</dbReference>
<comment type="caution">
    <text evidence="4">Lacks conserved residue(s) required for the propagation of feature annotation.</text>
</comment>
<evidence type="ECO:0000256" key="4">
    <source>
        <dbReference type="PROSITE-ProRule" id="PRU00302"/>
    </source>
</evidence>
<keyword evidence="4" id="KW-0768">Sushi</keyword>
<proteinExistence type="predicted"/>
<dbReference type="Proteomes" id="UP001591681">
    <property type="component" value="Unassembled WGS sequence"/>
</dbReference>
<dbReference type="InterPro" id="IPR035976">
    <property type="entry name" value="Sushi/SCR/CCP_sf"/>
</dbReference>
<evidence type="ECO:0000256" key="2">
    <source>
        <dbReference type="ARBA" id="ARBA00022737"/>
    </source>
</evidence>
<dbReference type="CDD" id="cd00033">
    <property type="entry name" value="CCP"/>
    <property type="match status" value="1"/>
</dbReference>
<sequence length="136" mass="14664">MSARCNKAEATKAAQEPLCAKTDNSEMSAQSSACGNPGVPPKGILSGTRFNVGDKIRYSCVTGYVLDGHPQLTCITNAANMAVWDFPVPICRGKALQRSTDWAPSCQSVSDLYERERLLHGLCVLRLGLCAYVCVH</sequence>
<feature type="domain" description="Sushi" evidence="5">
    <location>
        <begin position="32"/>
        <end position="93"/>
    </location>
</feature>
<dbReference type="EMBL" id="JBHFQA010000021">
    <property type="protein sequence ID" value="KAL2080243.1"/>
    <property type="molecule type" value="Genomic_DNA"/>
</dbReference>
<gene>
    <name evidence="6" type="ORF">ACEWY4_024036</name>
</gene>
<evidence type="ECO:0000259" key="5">
    <source>
        <dbReference type="PROSITE" id="PS50923"/>
    </source>
</evidence>
<dbReference type="AlphaFoldDB" id="A0ABD1IZ75"/>
<dbReference type="Gene3D" id="2.10.70.10">
    <property type="entry name" value="Complement Module, domain 1"/>
    <property type="match status" value="1"/>
</dbReference>
<evidence type="ECO:0000256" key="3">
    <source>
        <dbReference type="ARBA" id="ARBA00023157"/>
    </source>
</evidence>
<dbReference type="InterPro" id="IPR051277">
    <property type="entry name" value="SEZ6_CSMD_C4BPB_Regulators"/>
</dbReference>
<dbReference type="PANTHER" id="PTHR45656">
    <property type="entry name" value="PROTEIN CBR-CLEC-78"/>
    <property type="match status" value="1"/>
</dbReference>